<gene>
    <name evidence="1" type="ORF">SDC9_162231</name>
</gene>
<organism evidence="1">
    <name type="scientific">bioreactor metagenome</name>
    <dbReference type="NCBI Taxonomy" id="1076179"/>
    <lineage>
        <taxon>unclassified sequences</taxon>
        <taxon>metagenomes</taxon>
        <taxon>ecological metagenomes</taxon>
    </lineage>
</organism>
<name>A0A645FMV6_9ZZZZ</name>
<reference evidence="1" key="1">
    <citation type="submission" date="2019-08" db="EMBL/GenBank/DDBJ databases">
        <authorList>
            <person name="Kucharzyk K."/>
            <person name="Murdoch R.W."/>
            <person name="Higgins S."/>
            <person name="Loffler F."/>
        </authorList>
    </citation>
    <scope>NUCLEOTIDE SEQUENCE</scope>
</reference>
<protein>
    <submittedName>
        <fullName evidence="1">Uncharacterized protein</fullName>
    </submittedName>
</protein>
<evidence type="ECO:0000313" key="1">
    <source>
        <dbReference type="EMBL" id="MPN14902.1"/>
    </source>
</evidence>
<dbReference type="AlphaFoldDB" id="A0A645FMV6"/>
<sequence>MLQRISELHERAGERYVVRAFMLENKHGEEYYRRGRGKVNYYLQSSQMRAFLREFNKLEKRRRMEYKIVKTFGVVYKVGELTVVHTRNGASEYEKGSEIKV</sequence>
<accession>A0A645FMV6</accession>
<proteinExistence type="predicted"/>
<comment type="caution">
    <text evidence="1">The sequence shown here is derived from an EMBL/GenBank/DDBJ whole genome shotgun (WGS) entry which is preliminary data.</text>
</comment>
<dbReference type="EMBL" id="VSSQ01061589">
    <property type="protein sequence ID" value="MPN14902.1"/>
    <property type="molecule type" value="Genomic_DNA"/>
</dbReference>